<feature type="chain" id="PRO_5005850119" description="microbial collagenase" evidence="15">
    <location>
        <begin position="35"/>
        <end position="658"/>
    </location>
</feature>
<evidence type="ECO:0000256" key="10">
    <source>
        <dbReference type="ARBA" id="ARBA00022833"/>
    </source>
</evidence>
<sequence length="658" mass="71325">MRRPPTFKKLAQLLIPTVAAAGLGLTLLAPNGGAAPAGSGAGAKAPKPAPRSAPAPQPASATVLATDLAPGHPTAPAQSATKAAQRPPLAAAQNAAERKKARSAAKGAADCNVSDFTSKTGAELVEQIKQSETTCINTLFTVTGEDSKALFREEQMVTVANALKDVAANYPGDNSTSTAQVVLYLRAGYYIQYNQPDNVGKYGPELKSAIEGALDAFFGSSHAFDVTEANGDTLAETVTLIDSSAENARYLNVVKRLQKDYDASYDKFYGMLAAVNNTYTVLFRGHQLPEFVKAVKADPSVLTGLRDFAVAHDDLLGTDKAYLASNAGRELGRFLQHADLKDTVKPLVKELLGRSKITGRTAPLWVGLAEMTNEFDKANCADYDTCDLQNRVRDAVLTIKHKCGPSAKILAQELTESELSATCNSILKQNPVFHDIVKDNGPVKDDKNTNIEIVAFNSSTDYKTYAGVIFGIDTNNGGMYVEGDPAAEGNQPRFIAYEQPADDGAFQIWNLNHEYTHYLDGRFDMYGDFAAGQTTPAVMWIEGFAEYVSYTYRDVTYDRAIEEAGKGTYKLSQLFETTYNNTDTTRTYQWGYLGVRYMLQSHPEDVTTLLGHYRAGEYDAAYSLLHDTIGTKYDADFADWLSKCADGDCGKLPARSAQ</sequence>
<feature type="compositionally biased region" description="Pro residues" evidence="14">
    <location>
        <begin position="47"/>
        <end position="57"/>
    </location>
</feature>
<dbReference type="Proteomes" id="UP000037982">
    <property type="component" value="Unassembled WGS sequence"/>
</dbReference>
<evidence type="ECO:0000256" key="15">
    <source>
        <dbReference type="SAM" id="SignalP"/>
    </source>
</evidence>
<dbReference type="Gene3D" id="3.40.30.160">
    <property type="entry name" value="Collagenase ColT, N-terminal domain"/>
    <property type="match status" value="1"/>
</dbReference>
<feature type="compositionally biased region" description="Low complexity" evidence="14">
    <location>
        <begin position="30"/>
        <end position="46"/>
    </location>
</feature>
<dbReference type="GO" id="GO:0005576">
    <property type="term" value="C:extracellular region"/>
    <property type="evidence" value="ECO:0007669"/>
    <property type="project" value="UniProtKB-SubCell"/>
</dbReference>
<evidence type="ECO:0000256" key="9">
    <source>
        <dbReference type="ARBA" id="ARBA00022801"/>
    </source>
</evidence>
<organism evidence="17 18">
    <name type="scientific">Streptomyces chattanoogensis</name>
    <dbReference type="NCBI Taxonomy" id="66876"/>
    <lineage>
        <taxon>Bacteria</taxon>
        <taxon>Bacillati</taxon>
        <taxon>Actinomycetota</taxon>
        <taxon>Actinomycetes</taxon>
        <taxon>Kitasatosporales</taxon>
        <taxon>Streptomycetaceae</taxon>
        <taxon>Streptomyces</taxon>
    </lineage>
</organism>
<gene>
    <name evidence="17" type="ORF">ADL29_12635</name>
</gene>
<evidence type="ECO:0000256" key="2">
    <source>
        <dbReference type="ARBA" id="ARBA00001947"/>
    </source>
</evidence>
<comment type="cofactor">
    <cofactor evidence="2">
        <name>Zn(2+)</name>
        <dbReference type="ChEBI" id="CHEBI:29105"/>
    </cofactor>
</comment>
<evidence type="ECO:0000256" key="12">
    <source>
        <dbReference type="ARBA" id="ARBA00023145"/>
    </source>
</evidence>
<evidence type="ECO:0000256" key="3">
    <source>
        <dbReference type="ARBA" id="ARBA00004613"/>
    </source>
</evidence>
<dbReference type="GO" id="GO:0004222">
    <property type="term" value="F:metalloendopeptidase activity"/>
    <property type="evidence" value="ECO:0007669"/>
    <property type="project" value="InterPro"/>
</dbReference>
<evidence type="ECO:0000256" key="11">
    <source>
        <dbReference type="ARBA" id="ARBA00023049"/>
    </source>
</evidence>
<keyword evidence="6 17" id="KW-0645">Protease</keyword>
<dbReference type="EC" id="3.4.24.3" evidence="4"/>
<reference evidence="18" key="1">
    <citation type="submission" date="2015-07" db="EMBL/GenBank/DDBJ databases">
        <authorList>
            <person name="Ju K.-S."/>
            <person name="Doroghazi J.R."/>
            <person name="Metcalf W.W."/>
        </authorList>
    </citation>
    <scope>NUCLEOTIDE SEQUENCE [LARGE SCALE GENOMIC DNA]</scope>
    <source>
        <strain evidence="18">NRRL ISP-5002</strain>
    </source>
</reference>
<evidence type="ECO:0000256" key="7">
    <source>
        <dbReference type="ARBA" id="ARBA00022723"/>
    </source>
</evidence>
<dbReference type="GO" id="GO:0008270">
    <property type="term" value="F:zinc ion binding"/>
    <property type="evidence" value="ECO:0007669"/>
    <property type="project" value="InterPro"/>
</dbReference>
<keyword evidence="8 15" id="KW-0732">Signal</keyword>
<evidence type="ECO:0000256" key="1">
    <source>
        <dbReference type="ARBA" id="ARBA00000424"/>
    </source>
</evidence>
<keyword evidence="18" id="KW-1185">Reference proteome</keyword>
<dbReference type="PATRIC" id="fig|66876.3.peg.2780"/>
<feature type="active site" evidence="13">
    <location>
        <position position="514"/>
    </location>
</feature>
<feature type="region of interest" description="Disordered" evidence="14">
    <location>
        <begin position="30"/>
        <end position="104"/>
    </location>
</feature>
<protein>
    <recommendedName>
        <fullName evidence="4">microbial collagenase</fullName>
        <ecNumber evidence="4">3.4.24.3</ecNumber>
    </recommendedName>
</protein>
<comment type="catalytic activity">
    <reaction evidence="1">
        <text>Digestion of native collagen in the triple helical region at Xaa-|-Gly bonds. With synthetic peptides, a preference is shown for Gly at P3 and P1', Pro and Ala at P2 and P2', and hydroxyproline, Ala or Arg at P3'.</text>
        <dbReference type="EC" id="3.4.24.3"/>
    </reaction>
</comment>
<proteinExistence type="predicted"/>
<evidence type="ECO:0000256" key="6">
    <source>
        <dbReference type="ARBA" id="ARBA00022670"/>
    </source>
</evidence>
<dbReference type="EMBL" id="LGKG01000101">
    <property type="protein sequence ID" value="KPC64351.1"/>
    <property type="molecule type" value="Genomic_DNA"/>
</dbReference>
<keyword evidence="12" id="KW-0865">Zymogen</keyword>
<keyword evidence="5" id="KW-0964">Secreted</keyword>
<keyword evidence="11" id="KW-0482">Metalloprotease</keyword>
<dbReference type="InterPro" id="IPR013661">
    <property type="entry name" value="Peptidase_M9_N_dom"/>
</dbReference>
<evidence type="ECO:0000256" key="14">
    <source>
        <dbReference type="SAM" id="MobiDB-lite"/>
    </source>
</evidence>
<comment type="caution">
    <text evidence="17">The sequence shown here is derived from an EMBL/GenBank/DDBJ whole genome shotgun (WGS) entry which is preliminary data.</text>
</comment>
<evidence type="ECO:0000256" key="13">
    <source>
        <dbReference type="PIRSR" id="PIRSR602169-1"/>
    </source>
</evidence>
<evidence type="ECO:0000256" key="8">
    <source>
        <dbReference type="ARBA" id="ARBA00022729"/>
    </source>
</evidence>
<evidence type="ECO:0000313" key="17">
    <source>
        <dbReference type="EMBL" id="KPC64351.1"/>
    </source>
</evidence>
<dbReference type="PANTHER" id="PTHR13062">
    <property type="entry name" value="COLLAGENASE"/>
    <property type="match status" value="1"/>
</dbReference>
<accession>A0A0N0H1B3</accession>
<evidence type="ECO:0000313" key="18">
    <source>
        <dbReference type="Proteomes" id="UP000037982"/>
    </source>
</evidence>
<dbReference type="GO" id="GO:0006508">
    <property type="term" value="P:proteolysis"/>
    <property type="evidence" value="ECO:0007669"/>
    <property type="project" value="UniProtKB-KW"/>
</dbReference>
<dbReference type="Pfam" id="PF01752">
    <property type="entry name" value="Peptidase_M9"/>
    <property type="match status" value="1"/>
</dbReference>
<dbReference type="Pfam" id="PF08453">
    <property type="entry name" value="Peptidase_M9_N"/>
    <property type="match status" value="1"/>
</dbReference>
<keyword evidence="9" id="KW-0378">Hydrolase</keyword>
<dbReference type="InterPro" id="IPR002169">
    <property type="entry name" value="Peptidase_M9A/M9B"/>
</dbReference>
<dbReference type="RefSeq" id="WP_053923752.1">
    <property type="nucleotide sequence ID" value="NZ_LGKG01000101.1"/>
</dbReference>
<evidence type="ECO:0000256" key="4">
    <source>
        <dbReference type="ARBA" id="ARBA00012653"/>
    </source>
</evidence>
<keyword evidence="10" id="KW-0862">Zinc</keyword>
<dbReference type="AlphaFoldDB" id="A0A0N0H1B3"/>
<name>A0A0N0H1B3_9ACTN</name>
<comment type="subcellular location">
    <subcellularLocation>
        <location evidence="3">Secreted</location>
    </subcellularLocation>
</comment>
<feature type="domain" description="Peptidase M9 collagenase N-terminal" evidence="16">
    <location>
        <begin position="111"/>
        <end position="292"/>
    </location>
</feature>
<feature type="signal peptide" evidence="15">
    <location>
        <begin position="1"/>
        <end position="34"/>
    </location>
</feature>
<dbReference type="PANTHER" id="PTHR13062:SF9">
    <property type="entry name" value="MICROBIAL COLLAGENASE"/>
    <property type="match status" value="1"/>
</dbReference>
<dbReference type="Gene3D" id="1.10.390.20">
    <property type="match status" value="1"/>
</dbReference>
<evidence type="ECO:0000256" key="5">
    <source>
        <dbReference type="ARBA" id="ARBA00022525"/>
    </source>
</evidence>
<keyword evidence="7" id="KW-0479">Metal-binding</keyword>
<dbReference type="PRINTS" id="PR00931">
    <property type="entry name" value="MICOLLPTASE"/>
</dbReference>
<evidence type="ECO:0000259" key="16">
    <source>
        <dbReference type="Pfam" id="PF08453"/>
    </source>
</evidence>